<keyword evidence="3" id="KW-0413">Isomerase</keyword>
<gene>
    <name evidence="5" type="primary">GME1_2</name>
    <name evidence="5" type="ORF">HAX54_025985</name>
</gene>
<dbReference type="Gene3D" id="3.90.25.10">
    <property type="entry name" value="UDP-galactose 4-epimerase, domain 1"/>
    <property type="match status" value="1"/>
</dbReference>
<comment type="similarity">
    <text evidence="1">Belongs to the NAD(P)-dependent epimerase/dehydratase family.</text>
</comment>
<dbReference type="PANTHER" id="PTHR43574">
    <property type="entry name" value="EPIMERASE-RELATED"/>
    <property type="match status" value="1"/>
</dbReference>
<evidence type="ECO:0000256" key="2">
    <source>
        <dbReference type="ARBA" id="ARBA00023027"/>
    </source>
</evidence>
<accession>A0ABS8V2X3</accession>
<comment type="caution">
    <text evidence="5">The sequence shown here is derived from an EMBL/GenBank/DDBJ whole genome shotgun (WGS) entry which is preliminary data.</text>
</comment>
<feature type="non-terminal residue" evidence="5">
    <location>
        <position position="1"/>
    </location>
</feature>
<keyword evidence="6" id="KW-1185">Reference proteome</keyword>
<feature type="domain" description="NAD-dependent epimerase/dehydratase" evidence="4">
    <location>
        <begin position="22"/>
        <end position="131"/>
    </location>
</feature>
<evidence type="ECO:0000256" key="1">
    <source>
        <dbReference type="ARBA" id="ARBA00007637"/>
    </source>
</evidence>
<dbReference type="Pfam" id="PF01370">
    <property type="entry name" value="Epimerase"/>
    <property type="match status" value="1"/>
</dbReference>
<protein>
    <submittedName>
        <fullName evidence="5">GDP-mannose 3,5-epimerase 1</fullName>
    </submittedName>
</protein>
<dbReference type="Proteomes" id="UP000823775">
    <property type="component" value="Unassembled WGS sequence"/>
</dbReference>
<reference evidence="5 6" key="1">
    <citation type="journal article" date="2021" name="BMC Genomics">
        <title>Datura genome reveals duplications of psychoactive alkaloid biosynthetic genes and high mutation rate following tissue culture.</title>
        <authorList>
            <person name="Rajewski A."/>
            <person name="Carter-House D."/>
            <person name="Stajich J."/>
            <person name="Litt A."/>
        </authorList>
    </citation>
    <scope>NUCLEOTIDE SEQUENCE [LARGE SCALE GENOMIC DNA]</scope>
    <source>
        <strain evidence="5">AR-01</strain>
    </source>
</reference>
<dbReference type="InterPro" id="IPR001509">
    <property type="entry name" value="Epimerase_deHydtase"/>
</dbReference>
<evidence type="ECO:0000256" key="3">
    <source>
        <dbReference type="ARBA" id="ARBA00023235"/>
    </source>
</evidence>
<keyword evidence="2" id="KW-0520">NAD</keyword>
<sequence>YHLCCLNLRVKHHYWPSEKLRISITGAGGFIVSHIARCLKSKGHYIIVSDWKKNEHMTEDMFCHELHLADLRIVDNCLKVTKGVDHIFNLAADMCTMSFIQSNHSVIFYNNTMICFNMMEAARINSVKRSLSLFDAFWSSNLVI</sequence>
<dbReference type="InterPro" id="IPR036291">
    <property type="entry name" value="NAD(P)-bd_dom_sf"/>
</dbReference>
<dbReference type="Gene3D" id="3.40.50.720">
    <property type="entry name" value="NAD(P)-binding Rossmann-like Domain"/>
    <property type="match status" value="1"/>
</dbReference>
<organism evidence="5 6">
    <name type="scientific">Datura stramonium</name>
    <name type="common">Jimsonweed</name>
    <name type="synonym">Common thornapple</name>
    <dbReference type="NCBI Taxonomy" id="4076"/>
    <lineage>
        <taxon>Eukaryota</taxon>
        <taxon>Viridiplantae</taxon>
        <taxon>Streptophyta</taxon>
        <taxon>Embryophyta</taxon>
        <taxon>Tracheophyta</taxon>
        <taxon>Spermatophyta</taxon>
        <taxon>Magnoliopsida</taxon>
        <taxon>eudicotyledons</taxon>
        <taxon>Gunneridae</taxon>
        <taxon>Pentapetalae</taxon>
        <taxon>asterids</taxon>
        <taxon>lamiids</taxon>
        <taxon>Solanales</taxon>
        <taxon>Solanaceae</taxon>
        <taxon>Solanoideae</taxon>
        <taxon>Datureae</taxon>
        <taxon>Datura</taxon>
    </lineage>
</organism>
<dbReference type="SUPFAM" id="SSF51735">
    <property type="entry name" value="NAD(P)-binding Rossmann-fold domains"/>
    <property type="match status" value="1"/>
</dbReference>
<dbReference type="EMBL" id="JACEIK010003156">
    <property type="protein sequence ID" value="MCD9640598.1"/>
    <property type="molecule type" value="Genomic_DNA"/>
</dbReference>
<evidence type="ECO:0000313" key="5">
    <source>
        <dbReference type="EMBL" id="MCD9640598.1"/>
    </source>
</evidence>
<name>A0ABS8V2X3_DATST</name>
<evidence type="ECO:0000313" key="6">
    <source>
        <dbReference type="Proteomes" id="UP000823775"/>
    </source>
</evidence>
<proteinExistence type="inferred from homology"/>
<evidence type="ECO:0000259" key="4">
    <source>
        <dbReference type="Pfam" id="PF01370"/>
    </source>
</evidence>